<evidence type="ECO:0000256" key="1">
    <source>
        <dbReference type="SAM" id="Phobius"/>
    </source>
</evidence>
<dbReference type="RefSeq" id="WP_091526874.1">
    <property type="nucleotide sequence ID" value="NZ_LT629772.1"/>
</dbReference>
<sequence length="209" mass="21344">MNTIRAGVICWIGTAVFFVGQAIAQAWVRAPYSMIDNYVSDLGAVDCGSVSVGIYRAQVCSPLHGFMNAGFVLTGVGIVLGTLLLRPLWPTGRWRTAATVLLVLGGVGKIIAGMSPEDLCPVAHLGGAVFSGPVATIGVLVLARAVGAEHRVLARILLGCGLVGVAGLLLSAAASQGIGLGVGITERIAAYPTIIATTLAGGWLLIKLD</sequence>
<protein>
    <recommendedName>
        <fullName evidence="4">DUF998 domain-containing protein</fullName>
    </recommendedName>
</protein>
<dbReference type="Pfam" id="PF06197">
    <property type="entry name" value="DUF998"/>
    <property type="match status" value="1"/>
</dbReference>
<name>A0A1H1WG16_9ACTN</name>
<organism evidence="2 3">
    <name type="scientific">Microlunatus soli</name>
    <dbReference type="NCBI Taxonomy" id="630515"/>
    <lineage>
        <taxon>Bacteria</taxon>
        <taxon>Bacillati</taxon>
        <taxon>Actinomycetota</taxon>
        <taxon>Actinomycetes</taxon>
        <taxon>Propionibacteriales</taxon>
        <taxon>Propionibacteriaceae</taxon>
        <taxon>Microlunatus</taxon>
    </lineage>
</organism>
<evidence type="ECO:0008006" key="4">
    <source>
        <dbReference type="Google" id="ProtNLM"/>
    </source>
</evidence>
<feature type="transmembrane region" description="Helical" evidence="1">
    <location>
        <begin position="155"/>
        <end position="176"/>
    </location>
</feature>
<feature type="transmembrane region" description="Helical" evidence="1">
    <location>
        <begin position="188"/>
        <end position="206"/>
    </location>
</feature>
<reference evidence="2 3" key="1">
    <citation type="submission" date="2016-10" db="EMBL/GenBank/DDBJ databases">
        <authorList>
            <person name="de Groot N.N."/>
        </authorList>
    </citation>
    <scope>NUCLEOTIDE SEQUENCE [LARGE SCALE GENOMIC DNA]</scope>
    <source>
        <strain evidence="2 3">DSM 21800</strain>
    </source>
</reference>
<dbReference type="Proteomes" id="UP000199103">
    <property type="component" value="Chromosome I"/>
</dbReference>
<gene>
    <name evidence="2" type="ORF">SAMN04489812_3620</name>
</gene>
<evidence type="ECO:0000313" key="2">
    <source>
        <dbReference type="EMBL" id="SDS95571.1"/>
    </source>
</evidence>
<evidence type="ECO:0000313" key="3">
    <source>
        <dbReference type="Proteomes" id="UP000199103"/>
    </source>
</evidence>
<dbReference type="EMBL" id="LT629772">
    <property type="protein sequence ID" value="SDS95571.1"/>
    <property type="molecule type" value="Genomic_DNA"/>
</dbReference>
<keyword evidence="1" id="KW-1133">Transmembrane helix</keyword>
<keyword evidence="1" id="KW-0812">Transmembrane</keyword>
<keyword evidence="3" id="KW-1185">Reference proteome</keyword>
<proteinExistence type="predicted"/>
<feature type="transmembrane region" description="Helical" evidence="1">
    <location>
        <begin position="97"/>
        <end position="116"/>
    </location>
</feature>
<feature type="transmembrane region" description="Helical" evidence="1">
    <location>
        <begin position="65"/>
        <end position="85"/>
    </location>
</feature>
<accession>A0A1H1WG16</accession>
<dbReference type="OrthoDB" id="5191116at2"/>
<dbReference type="AlphaFoldDB" id="A0A1H1WG16"/>
<dbReference type="InterPro" id="IPR009339">
    <property type="entry name" value="DUF998"/>
</dbReference>
<dbReference type="STRING" id="630515.SAMN04489812_3620"/>
<keyword evidence="1" id="KW-0472">Membrane</keyword>
<feature type="transmembrane region" description="Helical" evidence="1">
    <location>
        <begin position="122"/>
        <end position="143"/>
    </location>
</feature>